<reference evidence="1" key="1">
    <citation type="submission" date="2019-08" db="EMBL/GenBank/DDBJ databases">
        <title>The genome of the North American firefly Photinus pyralis.</title>
        <authorList>
            <consortium name="Photinus pyralis genome working group"/>
            <person name="Fallon T.R."/>
            <person name="Sander Lower S.E."/>
            <person name="Weng J.-K."/>
        </authorList>
    </citation>
    <scope>NUCLEOTIDE SEQUENCE</scope>
    <source>
        <strain evidence="1">TRF0915ILg1</strain>
        <tissue evidence="1">Whole body</tissue>
    </source>
</reference>
<dbReference type="EMBL" id="VTPC01087500">
    <property type="protein sequence ID" value="KAF2886484.1"/>
    <property type="molecule type" value="Genomic_DNA"/>
</dbReference>
<dbReference type="OrthoDB" id="10059378at2759"/>
<accession>A0A8K0G592</accession>
<keyword evidence="2" id="KW-1185">Reference proteome</keyword>
<comment type="caution">
    <text evidence="1">The sequence shown here is derived from an EMBL/GenBank/DDBJ whole genome shotgun (WGS) entry which is preliminary data.</text>
</comment>
<sequence>MMLSSRSLNRAHFLFLPKPVTSELNESWIACMLTEGLLAQNFKAIQAVGDADSTIISNALQLAQQSRTAVIVVGEDVTAAAPASSKIYLPKPEKDKQADMFYGPLEFKYFNKVTNNIFILHAFGGCDSTSVMFGQEKIKFFKTLEKNIHLQKAVTIFSKADATQDKVDRASQQFIATSYSGFSKMFLNEIRYGIFSTALVKTDFNLANLPPTEAAA</sequence>
<protein>
    <submittedName>
        <fullName evidence="1">Uncharacterized protein</fullName>
    </submittedName>
</protein>
<evidence type="ECO:0000313" key="2">
    <source>
        <dbReference type="Proteomes" id="UP000801492"/>
    </source>
</evidence>
<proteinExistence type="predicted"/>
<name>A0A8K0G592_IGNLU</name>
<dbReference type="AlphaFoldDB" id="A0A8K0G592"/>
<evidence type="ECO:0000313" key="1">
    <source>
        <dbReference type="EMBL" id="KAF2886484.1"/>
    </source>
</evidence>
<dbReference type="Proteomes" id="UP000801492">
    <property type="component" value="Unassembled WGS sequence"/>
</dbReference>
<gene>
    <name evidence="1" type="ORF">ILUMI_19689</name>
</gene>
<organism evidence="1 2">
    <name type="scientific">Ignelater luminosus</name>
    <name type="common">Cucubano</name>
    <name type="synonym">Pyrophorus luminosus</name>
    <dbReference type="NCBI Taxonomy" id="2038154"/>
    <lineage>
        <taxon>Eukaryota</taxon>
        <taxon>Metazoa</taxon>
        <taxon>Ecdysozoa</taxon>
        <taxon>Arthropoda</taxon>
        <taxon>Hexapoda</taxon>
        <taxon>Insecta</taxon>
        <taxon>Pterygota</taxon>
        <taxon>Neoptera</taxon>
        <taxon>Endopterygota</taxon>
        <taxon>Coleoptera</taxon>
        <taxon>Polyphaga</taxon>
        <taxon>Elateriformia</taxon>
        <taxon>Elateroidea</taxon>
        <taxon>Elateridae</taxon>
        <taxon>Agrypninae</taxon>
        <taxon>Pyrophorini</taxon>
        <taxon>Ignelater</taxon>
    </lineage>
</organism>